<evidence type="ECO:0000313" key="1">
    <source>
        <dbReference type="EMBL" id="MBE9215271.1"/>
    </source>
</evidence>
<evidence type="ECO:0000313" key="2">
    <source>
        <dbReference type="Proteomes" id="UP000620559"/>
    </source>
</evidence>
<dbReference type="EMBL" id="JADEWL010000092">
    <property type="protein sequence ID" value="MBE9215271.1"/>
    <property type="molecule type" value="Genomic_DNA"/>
</dbReference>
<proteinExistence type="predicted"/>
<comment type="caution">
    <text evidence="1">The sequence shown here is derived from an EMBL/GenBank/DDBJ whole genome shotgun (WGS) entry which is preliminary data.</text>
</comment>
<dbReference type="RefSeq" id="WP_193923299.1">
    <property type="nucleotide sequence ID" value="NZ_JADEWL010000092.1"/>
</dbReference>
<protein>
    <submittedName>
        <fullName evidence="1">Uncharacterized protein</fullName>
    </submittedName>
</protein>
<dbReference type="Proteomes" id="UP000620559">
    <property type="component" value="Unassembled WGS sequence"/>
</dbReference>
<sequence>MSSDKKKYPSDARNVGFRIKPELAEKMVASGFVSENFTRSELSNAVSTMLENYFEACEPLKPADTPKLNDLQEQLNDIRTIILGKSLPQVA</sequence>
<dbReference type="AlphaFoldDB" id="A0A8J7F311"/>
<reference evidence="1" key="1">
    <citation type="submission" date="2020-10" db="EMBL/GenBank/DDBJ databases">
        <authorList>
            <person name="Castelo-Branco R."/>
            <person name="Eusebio N."/>
            <person name="Adriana R."/>
            <person name="Vieira A."/>
            <person name="Brugerolle De Fraissinette N."/>
            <person name="Rezende De Castro R."/>
            <person name="Schneider M.P."/>
            <person name="Vasconcelos V."/>
            <person name="Leao P.N."/>
        </authorList>
    </citation>
    <scope>NUCLEOTIDE SEQUENCE</scope>
    <source>
        <strain evidence="1">LEGE 06105</strain>
    </source>
</reference>
<name>A0A8J7F311_9CYAN</name>
<organism evidence="1 2">
    <name type="scientific">Plectonema cf. radiosum LEGE 06105</name>
    <dbReference type="NCBI Taxonomy" id="945769"/>
    <lineage>
        <taxon>Bacteria</taxon>
        <taxon>Bacillati</taxon>
        <taxon>Cyanobacteriota</taxon>
        <taxon>Cyanophyceae</taxon>
        <taxon>Oscillatoriophycideae</taxon>
        <taxon>Oscillatoriales</taxon>
        <taxon>Microcoleaceae</taxon>
        <taxon>Plectonema</taxon>
    </lineage>
</organism>
<accession>A0A8J7F311</accession>
<keyword evidence="2" id="KW-1185">Reference proteome</keyword>
<gene>
    <name evidence="1" type="ORF">IQ247_21845</name>
</gene>